<keyword evidence="2" id="KW-1185">Reference proteome</keyword>
<proteinExistence type="predicted"/>
<dbReference type="EMBL" id="CP001032">
    <property type="protein sequence ID" value="ACB77764.1"/>
    <property type="molecule type" value="Genomic_DNA"/>
</dbReference>
<evidence type="ECO:0000313" key="1">
    <source>
        <dbReference type="EMBL" id="ACB77764.1"/>
    </source>
</evidence>
<evidence type="ECO:0000313" key="2">
    <source>
        <dbReference type="Proteomes" id="UP000007013"/>
    </source>
</evidence>
<dbReference type="KEGG" id="ote:Oter_4493"/>
<dbReference type="STRING" id="452637.Oter_4493"/>
<name>B1ZQ45_OPITP</name>
<dbReference type="HOGENOM" id="CLU_923896_0_0_0"/>
<dbReference type="AlphaFoldDB" id="B1ZQ45"/>
<organism evidence="1 2">
    <name type="scientific">Opitutus terrae (strain DSM 11246 / JCM 15787 / PB90-1)</name>
    <dbReference type="NCBI Taxonomy" id="452637"/>
    <lineage>
        <taxon>Bacteria</taxon>
        <taxon>Pseudomonadati</taxon>
        <taxon>Verrucomicrobiota</taxon>
        <taxon>Opitutia</taxon>
        <taxon>Opitutales</taxon>
        <taxon>Opitutaceae</taxon>
        <taxon>Opitutus</taxon>
    </lineage>
</organism>
<dbReference type="OrthoDB" id="192273at2"/>
<sequence>MLKVAGVFLASVSALTAQTIREFTLDPHQAIGLPVSREVTTVTLPAPITAVAGADMLIEDGRAAVEVDEGTPVRFHVTHAKGTNFLMVRSVQPDASGTLTIIFEGSAYVVQLQAVAANPVASAIFQRRPTDMAQKIDRLPEPVKFSPRVGLSVLDRARAYPVLARALPKAVEGVSVSAQGRKIDLPDIEIEVQEVYRFSREDAVVFLLNLRNKTDQVLELTPSTFAARVGDERFEQSIANGPRVLQPGESREAEFAVIGMPDGTRNDLSADNAFTILVNSSPRSATTVAAPTATEGPQS</sequence>
<accession>B1ZQ45</accession>
<gene>
    <name evidence="1" type="ordered locus">Oter_4493</name>
</gene>
<dbReference type="RefSeq" id="WP_012377278.1">
    <property type="nucleotide sequence ID" value="NC_010571.1"/>
</dbReference>
<protein>
    <submittedName>
        <fullName evidence="1">Uncharacterized protein</fullName>
    </submittedName>
</protein>
<reference evidence="1 2" key="1">
    <citation type="journal article" date="2011" name="J. Bacteriol.">
        <title>Genome sequence of the verrucomicrobium Opitutus terrae PB90-1, an abundant inhabitant of rice paddy soil ecosystems.</title>
        <authorList>
            <person name="van Passel M.W."/>
            <person name="Kant R."/>
            <person name="Palva A."/>
            <person name="Copeland A."/>
            <person name="Lucas S."/>
            <person name="Lapidus A."/>
            <person name="Glavina del Rio T."/>
            <person name="Pitluck S."/>
            <person name="Goltsman E."/>
            <person name="Clum A."/>
            <person name="Sun H."/>
            <person name="Schmutz J."/>
            <person name="Larimer F.W."/>
            <person name="Land M.L."/>
            <person name="Hauser L."/>
            <person name="Kyrpides N."/>
            <person name="Mikhailova N."/>
            <person name="Richardson P.P."/>
            <person name="Janssen P.H."/>
            <person name="de Vos W.M."/>
            <person name="Smidt H."/>
        </authorList>
    </citation>
    <scope>NUCLEOTIDE SEQUENCE [LARGE SCALE GENOMIC DNA]</scope>
    <source>
        <strain evidence="2">DSM 11246 / JCM 15787 / PB90-1</strain>
    </source>
</reference>
<dbReference type="Proteomes" id="UP000007013">
    <property type="component" value="Chromosome"/>
</dbReference>
<dbReference type="eggNOG" id="ENOG5032G6Q">
    <property type="taxonomic scope" value="Bacteria"/>
</dbReference>